<name>A0A2P2MXL3_RHIMU</name>
<evidence type="ECO:0000313" key="1">
    <source>
        <dbReference type="EMBL" id="MBX34948.1"/>
    </source>
</evidence>
<proteinExistence type="predicted"/>
<dbReference type="EMBL" id="GGEC01054464">
    <property type="protein sequence ID" value="MBX34948.1"/>
    <property type="molecule type" value="Transcribed_RNA"/>
</dbReference>
<sequence length="19" mass="2305">MLFVAMYYLLLDQLDLSKQ</sequence>
<dbReference type="AlphaFoldDB" id="A0A2P2MXL3"/>
<organism evidence="1">
    <name type="scientific">Rhizophora mucronata</name>
    <name type="common">Asiatic mangrove</name>
    <dbReference type="NCBI Taxonomy" id="61149"/>
    <lineage>
        <taxon>Eukaryota</taxon>
        <taxon>Viridiplantae</taxon>
        <taxon>Streptophyta</taxon>
        <taxon>Embryophyta</taxon>
        <taxon>Tracheophyta</taxon>
        <taxon>Spermatophyta</taxon>
        <taxon>Magnoliopsida</taxon>
        <taxon>eudicotyledons</taxon>
        <taxon>Gunneridae</taxon>
        <taxon>Pentapetalae</taxon>
        <taxon>rosids</taxon>
        <taxon>fabids</taxon>
        <taxon>Malpighiales</taxon>
        <taxon>Rhizophoraceae</taxon>
        <taxon>Rhizophora</taxon>
    </lineage>
</organism>
<protein>
    <submittedName>
        <fullName evidence="1">Uncharacterized protein</fullName>
    </submittedName>
</protein>
<reference evidence="1" key="1">
    <citation type="submission" date="2018-02" db="EMBL/GenBank/DDBJ databases">
        <title>Rhizophora mucronata_Transcriptome.</title>
        <authorList>
            <person name="Meera S.P."/>
            <person name="Sreeshan A."/>
            <person name="Augustine A."/>
        </authorList>
    </citation>
    <scope>NUCLEOTIDE SEQUENCE</scope>
    <source>
        <tissue evidence="1">Leaf</tissue>
    </source>
</reference>
<accession>A0A2P2MXL3</accession>